<dbReference type="PRINTS" id="PR00783">
    <property type="entry name" value="MINTRINSICP"/>
</dbReference>
<keyword evidence="3 6" id="KW-0812">Transmembrane</keyword>
<comment type="similarity">
    <text evidence="6">Belongs to the MIP/aquaporin (TC 1.A.8) family.</text>
</comment>
<feature type="compositionally biased region" description="Basic and acidic residues" evidence="7">
    <location>
        <begin position="252"/>
        <end position="265"/>
    </location>
</feature>
<feature type="transmembrane region" description="Helical" evidence="8">
    <location>
        <begin position="130"/>
        <end position="148"/>
    </location>
</feature>
<evidence type="ECO:0000256" key="1">
    <source>
        <dbReference type="ARBA" id="ARBA00004141"/>
    </source>
</evidence>
<dbReference type="SUPFAM" id="SSF81338">
    <property type="entry name" value="Aquaporin-like"/>
    <property type="match status" value="1"/>
</dbReference>
<sequence length="265" mass="25782">MTSTPASIRFRRLFAECLGTYLLVLVAAGAGVVDAVSHGAVGRVAAVTAPGLVVLTVILFMGSVSGAHLNPVVTLAFAARGDFGWARVPGYVTAQLVGALLAAATLRGLFGDAAGAGTSVVGPGFTVGQALAVEVLTTLALVSTILGSSSSAQNVGPLSALAVGSAIAIGGLWAGPVSGASMNPVRSAGPALVEGDVNVLWIYLLGPLLGAALAVLGAQVLRGPGGGPVGTRSAQGDLGPLHGGRGPGLHGPGERGPGEHGPDGR</sequence>
<evidence type="ECO:0000256" key="8">
    <source>
        <dbReference type="SAM" id="Phobius"/>
    </source>
</evidence>
<dbReference type="InterPro" id="IPR023271">
    <property type="entry name" value="Aquaporin-like"/>
</dbReference>
<dbReference type="Proteomes" id="UP001164965">
    <property type="component" value="Chromosome"/>
</dbReference>
<evidence type="ECO:0000256" key="4">
    <source>
        <dbReference type="ARBA" id="ARBA00022989"/>
    </source>
</evidence>
<feature type="transmembrane region" description="Helical" evidence="8">
    <location>
        <begin position="200"/>
        <end position="221"/>
    </location>
</feature>
<dbReference type="Pfam" id="PF00230">
    <property type="entry name" value="MIP"/>
    <property type="match status" value="1"/>
</dbReference>
<feature type="transmembrane region" description="Helical" evidence="8">
    <location>
        <begin position="51"/>
        <end position="78"/>
    </location>
</feature>
<comment type="subcellular location">
    <subcellularLocation>
        <location evidence="1">Membrane</location>
        <topology evidence="1">Multi-pass membrane protein</topology>
    </subcellularLocation>
</comment>
<dbReference type="PANTHER" id="PTHR45724">
    <property type="entry name" value="AQUAPORIN NIP2-1"/>
    <property type="match status" value="1"/>
</dbReference>
<feature type="transmembrane region" description="Helical" evidence="8">
    <location>
        <begin position="90"/>
        <end position="110"/>
    </location>
</feature>
<protein>
    <submittedName>
        <fullName evidence="9">Aquaporin</fullName>
    </submittedName>
</protein>
<evidence type="ECO:0000256" key="7">
    <source>
        <dbReference type="SAM" id="MobiDB-lite"/>
    </source>
</evidence>
<keyword evidence="10" id="KW-1185">Reference proteome</keyword>
<evidence type="ECO:0000256" key="2">
    <source>
        <dbReference type="ARBA" id="ARBA00022448"/>
    </source>
</evidence>
<feature type="compositionally biased region" description="Gly residues" evidence="7">
    <location>
        <begin position="241"/>
        <end position="251"/>
    </location>
</feature>
<keyword evidence="4 8" id="KW-1133">Transmembrane helix</keyword>
<organism evidence="9 10">
    <name type="scientific">Rhodococcus antarcticus</name>
    <dbReference type="NCBI Taxonomy" id="2987751"/>
    <lineage>
        <taxon>Bacteria</taxon>
        <taxon>Bacillati</taxon>
        <taxon>Actinomycetota</taxon>
        <taxon>Actinomycetes</taxon>
        <taxon>Mycobacteriales</taxon>
        <taxon>Nocardiaceae</taxon>
        <taxon>Rhodococcus</taxon>
    </lineage>
</organism>
<gene>
    <name evidence="9" type="ORF">RHODO2019_08545</name>
</gene>
<name>A0ABY6P453_9NOCA</name>
<evidence type="ECO:0000256" key="5">
    <source>
        <dbReference type="ARBA" id="ARBA00023136"/>
    </source>
</evidence>
<feature type="transmembrane region" description="Helical" evidence="8">
    <location>
        <begin position="160"/>
        <end position="180"/>
    </location>
</feature>
<reference evidence="9" key="1">
    <citation type="submission" date="2022-10" db="EMBL/GenBank/DDBJ databases">
        <title>Rhodococcus sp.75.</title>
        <authorList>
            <person name="Sun M."/>
        </authorList>
    </citation>
    <scope>NUCLEOTIDE SEQUENCE</scope>
    <source>
        <strain evidence="9">75</strain>
    </source>
</reference>
<dbReference type="InterPro" id="IPR034294">
    <property type="entry name" value="Aquaporin_transptr"/>
</dbReference>
<keyword evidence="5 8" id="KW-0472">Membrane</keyword>
<proteinExistence type="inferred from homology"/>
<accession>A0ABY6P453</accession>
<evidence type="ECO:0000313" key="9">
    <source>
        <dbReference type="EMBL" id="UZJ26427.1"/>
    </source>
</evidence>
<dbReference type="EMBL" id="CP110615">
    <property type="protein sequence ID" value="UZJ26427.1"/>
    <property type="molecule type" value="Genomic_DNA"/>
</dbReference>
<dbReference type="PANTHER" id="PTHR45724:SF13">
    <property type="entry name" value="AQUAPORIN NIP1-1-RELATED"/>
    <property type="match status" value="1"/>
</dbReference>
<evidence type="ECO:0000256" key="3">
    <source>
        <dbReference type="ARBA" id="ARBA00022692"/>
    </source>
</evidence>
<keyword evidence="2 6" id="KW-0813">Transport</keyword>
<evidence type="ECO:0000256" key="6">
    <source>
        <dbReference type="RuleBase" id="RU000477"/>
    </source>
</evidence>
<dbReference type="InterPro" id="IPR000425">
    <property type="entry name" value="MIP"/>
</dbReference>
<evidence type="ECO:0000313" key="10">
    <source>
        <dbReference type="Proteomes" id="UP001164965"/>
    </source>
</evidence>
<dbReference type="Gene3D" id="1.20.1080.10">
    <property type="entry name" value="Glycerol uptake facilitator protein"/>
    <property type="match status" value="1"/>
</dbReference>
<dbReference type="RefSeq" id="WP_265384531.1">
    <property type="nucleotide sequence ID" value="NZ_CP110615.1"/>
</dbReference>
<feature type="region of interest" description="Disordered" evidence="7">
    <location>
        <begin position="227"/>
        <end position="265"/>
    </location>
</feature>